<dbReference type="AlphaFoldDB" id="A0A4Q1RFU4"/>
<keyword evidence="1" id="KW-0812">Transmembrane</keyword>
<organism evidence="2 3">
    <name type="scientific">Blautia faecicola</name>
    <dbReference type="NCBI Taxonomy" id="2509240"/>
    <lineage>
        <taxon>Bacteria</taxon>
        <taxon>Bacillati</taxon>
        <taxon>Bacillota</taxon>
        <taxon>Clostridia</taxon>
        <taxon>Lachnospirales</taxon>
        <taxon>Lachnospiraceae</taxon>
        <taxon>Blautia</taxon>
    </lineage>
</organism>
<reference evidence="2 3" key="1">
    <citation type="submission" date="2019-01" db="EMBL/GenBank/DDBJ databases">
        <title>Blautia sp. nov. KGMB01111 isolated human feces.</title>
        <authorList>
            <person name="Park J.-E."/>
            <person name="Kim J.-S."/>
            <person name="Park S.-H."/>
        </authorList>
    </citation>
    <scope>NUCLEOTIDE SEQUENCE [LARGE SCALE GENOMIC DNA]</scope>
    <source>
        <strain evidence="2 3">KGMB01111</strain>
    </source>
</reference>
<evidence type="ECO:0008006" key="4">
    <source>
        <dbReference type="Google" id="ProtNLM"/>
    </source>
</evidence>
<dbReference type="EMBL" id="SDKC01000001">
    <property type="protein sequence ID" value="RXS74428.1"/>
    <property type="molecule type" value="Genomic_DNA"/>
</dbReference>
<comment type="caution">
    <text evidence="2">The sequence shown here is derived from an EMBL/GenBank/DDBJ whole genome shotgun (WGS) entry which is preliminary data.</text>
</comment>
<dbReference type="RefSeq" id="WP_022398995.1">
    <property type="nucleotide sequence ID" value="NZ_DAWBJR010000025.1"/>
</dbReference>
<keyword evidence="3" id="KW-1185">Reference proteome</keyword>
<gene>
    <name evidence="2" type="ORF">ETP43_03780</name>
</gene>
<evidence type="ECO:0000256" key="1">
    <source>
        <dbReference type="SAM" id="Phobius"/>
    </source>
</evidence>
<keyword evidence="1" id="KW-0472">Membrane</keyword>
<feature type="transmembrane region" description="Helical" evidence="1">
    <location>
        <begin position="41"/>
        <end position="61"/>
    </location>
</feature>
<dbReference type="OrthoDB" id="1925387at2"/>
<proteinExistence type="predicted"/>
<protein>
    <recommendedName>
        <fullName evidence="4">Extracellular solute-binding protein</fullName>
    </recommendedName>
</protein>
<evidence type="ECO:0000313" key="3">
    <source>
        <dbReference type="Proteomes" id="UP000290106"/>
    </source>
</evidence>
<accession>A0A4Q1RFU4</accession>
<name>A0A4Q1RFU4_9FIRM</name>
<evidence type="ECO:0000313" key="2">
    <source>
        <dbReference type="EMBL" id="RXS74428.1"/>
    </source>
</evidence>
<keyword evidence="1" id="KW-1133">Transmembrane helix</keyword>
<dbReference type="Proteomes" id="UP000290106">
    <property type="component" value="Unassembled WGS sequence"/>
</dbReference>
<sequence>MEQKRYESDMTPKEKRELEKKKLKQMTFPQKVEYIWAYYKLHMAIALAIILVIVFVGQLIYRSQFDTVFYAAIINGSSGDGEALAQDFKTYTGDTDKYHEYTVDNSMYLVKDQEDYNMVMKLSTIIGAQQVDVLIAPEYKFQEYVDQGGFYPMSELLTDEQQEAYKDQLTEYGLKVGDSEVLKAHGMQVDEDACLGVLIYSDHLEEAKSFITYIMGDGNTPDENEGGQQ</sequence>